<evidence type="ECO:0000256" key="1">
    <source>
        <dbReference type="SAM" id="MobiDB-lite"/>
    </source>
</evidence>
<dbReference type="AlphaFoldDB" id="A0A0R3WU58"/>
<keyword evidence="3" id="KW-1185">Reference proteome</keyword>
<dbReference type="EMBL" id="UYWX01004073">
    <property type="protein sequence ID" value="VDM24600.1"/>
    <property type="molecule type" value="Genomic_DNA"/>
</dbReference>
<gene>
    <name evidence="2" type="ORF">TTAC_LOCUS4284</name>
</gene>
<name>A0A0R3WU58_HYDTA</name>
<dbReference type="Proteomes" id="UP000274429">
    <property type="component" value="Unassembled WGS sequence"/>
</dbReference>
<protein>
    <submittedName>
        <fullName evidence="4">Translocon-associated protein subunit alpha</fullName>
    </submittedName>
</protein>
<dbReference type="WBParaSite" id="TTAC_0000429801-mRNA-1">
    <property type="protein sequence ID" value="TTAC_0000429801-mRNA-1"/>
    <property type="gene ID" value="TTAC_0000429801"/>
</dbReference>
<dbReference type="STRING" id="6205.A0A0R3WU58"/>
<accession>A0A0R3WU58</accession>
<evidence type="ECO:0000313" key="3">
    <source>
        <dbReference type="Proteomes" id="UP000274429"/>
    </source>
</evidence>
<feature type="compositionally biased region" description="Acidic residues" evidence="1">
    <location>
        <begin position="66"/>
        <end position="76"/>
    </location>
</feature>
<evidence type="ECO:0000313" key="2">
    <source>
        <dbReference type="EMBL" id="VDM24600.1"/>
    </source>
</evidence>
<feature type="region of interest" description="Disordered" evidence="1">
    <location>
        <begin position="29"/>
        <end position="93"/>
    </location>
</feature>
<reference evidence="2 3" key="2">
    <citation type="submission" date="2018-11" db="EMBL/GenBank/DDBJ databases">
        <authorList>
            <consortium name="Pathogen Informatics"/>
        </authorList>
    </citation>
    <scope>NUCLEOTIDE SEQUENCE [LARGE SCALE GENOMIC DNA]</scope>
</reference>
<sequence length="128" mass="14851">MFVVSVLVFSCKGQDDEFMEFYDPDEGSPVEAEGLIHREPARESSFNDFEQPMESESDDSNHESILEIEPDDEEFEGYIPRKVESENSDSSSNKPLLKVAKVSYFCFKMFHFPATLIYLLVYNVFHWS</sequence>
<organism evidence="4">
    <name type="scientific">Hydatigena taeniaeformis</name>
    <name type="common">Feline tapeworm</name>
    <name type="synonym">Taenia taeniaeformis</name>
    <dbReference type="NCBI Taxonomy" id="6205"/>
    <lineage>
        <taxon>Eukaryota</taxon>
        <taxon>Metazoa</taxon>
        <taxon>Spiralia</taxon>
        <taxon>Lophotrochozoa</taxon>
        <taxon>Platyhelminthes</taxon>
        <taxon>Cestoda</taxon>
        <taxon>Eucestoda</taxon>
        <taxon>Cyclophyllidea</taxon>
        <taxon>Taeniidae</taxon>
        <taxon>Hydatigera</taxon>
    </lineage>
</organism>
<proteinExistence type="predicted"/>
<evidence type="ECO:0000313" key="4">
    <source>
        <dbReference type="WBParaSite" id="TTAC_0000429801-mRNA-1"/>
    </source>
</evidence>
<reference evidence="4" key="1">
    <citation type="submission" date="2017-02" db="UniProtKB">
        <authorList>
            <consortium name="WormBaseParasite"/>
        </authorList>
    </citation>
    <scope>IDENTIFICATION</scope>
</reference>